<dbReference type="InterPro" id="IPR000477">
    <property type="entry name" value="RT_dom"/>
</dbReference>
<sequence>MIFEARQLQEKDQEMRSHIYTTFLDLKKAFDTVNRDGLWNVMQKFGCPERFTHMVRQLHDGMTAHVTDNGTVTEAFAVTNGVKQV</sequence>
<dbReference type="PANTHER" id="PTHR47027">
    <property type="entry name" value="REVERSE TRANSCRIPTASE DOMAIN-CONTAINING PROTEIN"/>
    <property type="match status" value="1"/>
</dbReference>
<dbReference type="PROSITE" id="PS50878">
    <property type="entry name" value="RT_POL"/>
    <property type="match status" value="1"/>
</dbReference>
<name>A0A183SW02_SCHSO</name>
<dbReference type="OrthoDB" id="10070415at2759"/>
<proteinExistence type="predicted"/>
<keyword evidence="3" id="KW-1185">Reference proteome</keyword>
<dbReference type="PANTHER" id="PTHR47027:SF26">
    <property type="entry name" value="REVERSE TRANSCRIPTASE DOMAIN-CONTAINING PROTEIN"/>
    <property type="match status" value="1"/>
</dbReference>
<dbReference type="Pfam" id="PF00078">
    <property type="entry name" value="RVT_1"/>
    <property type="match status" value="1"/>
</dbReference>
<dbReference type="WBParaSite" id="SSLN_0000873301-mRNA-1">
    <property type="protein sequence ID" value="SSLN_0000873301-mRNA-1"/>
    <property type="gene ID" value="SSLN_0000873301"/>
</dbReference>
<dbReference type="Proteomes" id="UP000275846">
    <property type="component" value="Unassembled WGS sequence"/>
</dbReference>
<gene>
    <name evidence="2" type="ORF">SSLN_LOCUS8400</name>
</gene>
<evidence type="ECO:0000259" key="1">
    <source>
        <dbReference type="PROSITE" id="PS50878"/>
    </source>
</evidence>
<reference evidence="2 3" key="2">
    <citation type="submission" date="2018-11" db="EMBL/GenBank/DDBJ databases">
        <authorList>
            <consortium name="Pathogen Informatics"/>
        </authorList>
    </citation>
    <scope>NUCLEOTIDE SEQUENCE [LARGE SCALE GENOMIC DNA]</scope>
    <source>
        <strain evidence="2 3">NST_G2</strain>
    </source>
</reference>
<feature type="domain" description="Reverse transcriptase" evidence="1">
    <location>
        <begin position="1"/>
        <end position="85"/>
    </location>
</feature>
<reference evidence="4" key="1">
    <citation type="submission" date="2016-06" db="UniProtKB">
        <authorList>
            <consortium name="WormBaseParasite"/>
        </authorList>
    </citation>
    <scope>IDENTIFICATION</scope>
</reference>
<protein>
    <submittedName>
        <fullName evidence="4">Reverse transcriptase domain-containing protein</fullName>
    </submittedName>
</protein>
<dbReference type="EMBL" id="UYSU01034632">
    <property type="protein sequence ID" value="VDL94785.1"/>
    <property type="molecule type" value="Genomic_DNA"/>
</dbReference>
<organism evidence="4">
    <name type="scientific">Schistocephalus solidus</name>
    <name type="common">Tapeworm</name>
    <dbReference type="NCBI Taxonomy" id="70667"/>
    <lineage>
        <taxon>Eukaryota</taxon>
        <taxon>Metazoa</taxon>
        <taxon>Spiralia</taxon>
        <taxon>Lophotrochozoa</taxon>
        <taxon>Platyhelminthes</taxon>
        <taxon>Cestoda</taxon>
        <taxon>Eucestoda</taxon>
        <taxon>Diphyllobothriidea</taxon>
        <taxon>Diphyllobothriidae</taxon>
        <taxon>Schistocephalus</taxon>
    </lineage>
</organism>
<evidence type="ECO:0000313" key="2">
    <source>
        <dbReference type="EMBL" id="VDL94785.1"/>
    </source>
</evidence>
<dbReference type="AlphaFoldDB" id="A0A183SW02"/>
<evidence type="ECO:0000313" key="3">
    <source>
        <dbReference type="Proteomes" id="UP000275846"/>
    </source>
</evidence>
<evidence type="ECO:0000313" key="4">
    <source>
        <dbReference type="WBParaSite" id="SSLN_0000873301-mRNA-1"/>
    </source>
</evidence>
<accession>A0A183SW02</accession>